<keyword evidence="2" id="KW-1185">Reference proteome</keyword>
<dbReference type="RefSeq" id="WP_188621933.1">
    <property type="nucleotide sequence ID" value="NZ_BMJE01000009.1"/>
</dbReference>
<sequence>MKNSIILLLIVISFISCTSDKVCHKHKINEFNKKITDTLYPVKEGSYAVKVIKVKGYANDSIYINGYKLYFKHSVDTVLQGGDYYGTHPAVFEFDPYKAKEGDLEIEFCIL</sequence>
<dbReference type="PROSITE" id="PS51257">
    <property type="entry name" value="PROKAR_LIPOPROTEIN"/>
    <property type="match status" value="1"/>
</dbReference>
<evidence type="ECO:0000313" key="2">
    <source>
        <dbReference type="Proteomes" id="UP000615760"/>
    </source>
</evidence>
<proteinExistence type="predicted"/>
<organism evidence="1 2">
    <name type="scientific">Flavobacterium suaedae</name>
    <dbReference type="NCBI Taxonomy" id="1767027"/>
    <lineage>
        <taxon>Bacteria</taxon>
        <taxon>Pseudomonadati</taxon>
        <taxon>Bacteroidota</taxon>
        <taxon>Flavobacteriia</taxon>
        <taxon>Flavobacteriales</taxon>
        <taxon>Flavobacteriaceae</taxon>
        <taxon>Flavobacterium</taxon>
    </lineage>
</organism>
<protein>
    <submittedName>
        <fullName evidence="1">Uncharacterized protein</fullName>
    </submittedName>
</protein>
<comment type="caution">
    <text evidence="1">The sequence shown here is derived from an EMBL/GenBank/DDBJ whole genome shotgun (WGS) entry which is preliminary data.</text>
</comment>
<evidence type="ECO:0000313" key="1">
    <source>
        <dbReference type="EMBL" id="GGB86218.1"/>
    </source>
</evidence>
<dbReference type="EMBL" id="BMJE01000009">
    <property type="protein sequence ID" value="GGB86218.1"/>
    <property type="molecule type" value="Genomic_DNA"/>
</dbReference>
<name>A0ABQ1K2R3_9FLAO</name>
<dbReference type="Proteomes" id="UP000615760">
    <property type="component" value="Unassembled WGS sequence"/>
</dbReference>
<gene>
    <name evidence="1" type="ORF">GCM10007424_27850</name>
</gene>
<reference evidence="2" key="1">
    <citation type="journal article" date="2019" name="Int. J. Syst. Evol. Microbiol.">
        <title>The Global Catalogue of Microorganisms (GCM) 10K type strain sequencing project: providing services to taxonomists for standard genome sequencing and annotation.</title>
        <authorList>
            <consortium name="The Broad Institute Genomics Platform"/>
            <consortium name="The Broad Institute Genome Sequencing Center for Infectious Disease"/>
            <person name="Wu L."/>
            <person name="Ma J."/>
        </authorList>
    </citation>
    <scope>NUCLEOTIDE SEQUENCE [LARGE SCALE GENOMIC DNA]</scope>
    <source>
        <strain evidence="2">CGMCC 1.15461</strain>
    </source>
</reference>
<accession>A0ABQ1K2R3</accession>